<proteinExistence type="predicted"/>
<dbReference type="Pfam" id="PF07987">
    <property type="entry name" value="DUF1775"/>
    <property type="match status" value="1"/>
</dbReference>
<evidence type="ECO:0000313" key="5">
    <source>
        <dbReference type="EMBL" id="GAA1713287.1"/>
    </source>
</evidence>
<dbReference type="Proteomes" id="UP001501138">
    <property type="component" value="Unassembled WGS sequence"/>
</dbReference>
<reference evidence="5 6" key="1">
    <citation type="journal article" date="2019" name="Int. J. Syst. Evol. Microbiol.">
        <title>The Global Catalogue of Microorganisms (GCM) 10K type strain sequencing project: providing services to taxonomists for standard genome sequencing and annotation.</title>
        <authorList>
            <consortium name="The Broad Institute Genomics Platform"/>
            <consortium name="The Broad Institute Genome Sequencing Center for Infectious Disease"/>
            <person name="Wu L."/>
            <person name="Ma J."/>
        </authorList>
    </citation>
    <scope>NUCLEOTIDE SEQUENCE [LARGE SCALE GENOMIC DNA]</scope>
    <source>
        <strain evidence="5 6">JCM 15589</strain>
    </source>
</reference>
<feature type="signal peptide" evidence="3">
    <location>
        <begin position="1"/>
        <end position="19"/>
    </location>
</feature>
<protein>
    <recommendedName>
        <fullName evidence="4">YncI copper-binding domain-containing protein</fullName>
    </recommendedName>
</protein>
<keyword evidence="6" id="KW-1185">Reference proteome</keyword>
<keyword evidence="3" id="KW-0732">Signal</keyword>
<dbReference type="EMBL" id="BAAAPM010000003">
    <property type="protein sequence ID" value="GAA1713287.1"/>
    <property type="molecule type" value="Genomic_DNA"/>
</dbReference>
<dbReference type="Gene3D" id="2.60.40.2230">
    <property type="entry name" value="Uncharacterised protein YcnI-like PF07987, DUF1775"/>
    <property type="match status" value="1"/>
</dbReference>
<feature type="domain" description="YncI copper-binding" evidence="4">
    <location>
        <begin position="73"/>
        <end position="146"/>
    </location>
</feature>
<comment type="caution">
    <text evidence="5">The sequence shown here is derived from an EMBL/GenBank/DDBJ whole genome shotgun (WGS) entry which is preliminary data.</text>
</comment>
<evidence type="ECO:0000256" key="1">
    <source>
        <dbReference type="SAM" id="MobiDB-lite"/>
    </source>
</evidence>
<keyword evidence="2" id="KW-0472">Membrane</keyword>
<feature type="compositionally biased region" description="Low complexity" evidence="1">
    <location>
        <begin position="176"/>
        <end position="209"/>
    </location>
</feature>
<gene>
    <name evidence="5" type="ORF">GCM10009809_06780</name>
</gene>
<name>A0ABN2IX86_9MICO</name>
<feature type="region of interest" description="Disordered" evidence="1">
    <location>
        <begin position="147"/>
        <end position="213"/>
    </location>
</feature>
<accession>A0ABN2IX86</accession>
<evidence type="ECO:0000256" key="2">
    <source>
        <dbReference type="SAM" id="Phobius"/>
    </source>
</evidence>
<feature type="transmembrane region" description="Helical" evidence="2">
    <location>
        <begin position="217"/>
        <end position="239"/>
    </location>
</feature>
<dbReference type="InterPro" id="IPR012533">
    <property type="entry name" value="YcnI-copper_dom"/>
</dbReference>
<keyword evidence="2" id="KW-0812">Transmembrane</keyword>
<keyword evidence="2" id="KW-1133">Transmembrane helix</keyword>
<feature type="chain" id="PRO_5045670420" description="YncI copper-binding domain-containing protein" evidence="3">
    <location>
        <begin position="20"/>
        <end position="244"/>
    </location>
</feature>
<dbReference type="InterPro" id="IPR038507">
    <property type="entry name" value="YcnI-like_sf"/>
</dbReference>
<organism evidence="5 6">
    <name type="scientific">Isoptericola hypogeus</name>
    <dbReference type="NCBI Taxonomy" id="300179"/>
    <lineage>
        <taxon>Bacteria</taxon>
        <taxon>Bacillati</taxon>
        <taxon>Actinomycetota</taxon>
        <taxon>Actinomycetes</taxon>
        <taxon>Micrococcales</taxon>
        <taxon>Promicromonosporaceae</taxon>
        <taxon>Isoptericola</taxon>
    </lineage>
</organism>
<evidence type="ECO:0000256" key="3">
    <source>
        <dbReference type="SAM" id="SignalP"/>
    </source>
</evidence>
<sequence>MSGLAAAGLVALGSTPAMAHVTITPSTTAAGATAVLRVEIPHGCDGSATTAVSVRMPEEVSGVTASDTDRWAVHQAADGLTYATDEPLPDGANDVVEFSVRLPDDAGATLVFPVVQQCESGEAAWTEVAEHGEGHDSLDMPAPVVVVTAGDPKPASTEADADAHAEASTEADADAEASAGADADAEASAGADVDAEASTGAGTGASSAADADEREPLILYGASAVLLAGGLAGGTVLLLRRRRR</sequence>
<evidence type="ECO:0000259" key="4">
    <source>
        <dbReference type="Pfam" id="PF07987"/>
    </source>
</evidence>
<evidence type="ECO:0000313" key="6">
    <source>
        <dbReference type="Proteomes" id="UP001501138"/>
    </source>
</evidence>